<dbReference type="AlphaFoldDB" id="A0A6A4GR65"/>
<dbReference type="GO" id="GO:0050660">
    <property type="term" value="F:flavin adenine dinucleotide binding"/>
    <property type="evidence" value="ECO:0007669"/>
    <property type="project" value="InterPro"/>
</dbReference>
<dbReference type="InterPro" id="IPR036318">
    <property type="entry name" value="FAD-bd_PCMH-like_sf"/>
</dbReference>
<gene>
    <name evidence="2" type="ORF">BT96DRAFT_947730</name>
</gene>
<accession>A0A6A4GR65</accession>
<feature type="signal peptide" evidence="1">
    <location>
        <begin position="1"/>
        <end position="22"/>
    </location>
</feature>
<organism evidence="2 3">
    <name type="scientific">Gymnopus androsaceus JB14</name>
    <dbReference type="NCBI Taxonomy" id="1447944"/>
    <lineage>
        <taxon>Eukaryota</taxon>
        <taxon>Fungi</taxon>
        <taxon>Dikarya</taxon>
        <taxon>Basidiomycota</taxon>
        <taxon>Agaricomycotina</taxon>
        <taxon>Agaricomycetes</taxon>
        <taxon>Agaricomycetidae</taxon>
        <taxon>Agaricales</taxon>
        <taxon>Marasmiineae</taxon>
        <taxon>Omphalotaceae</taxon>
        <taxon>Gymnopus</taxon>
    </lineage>
</organism>
<protein>
    <submittedName>
        <fullName evidence="2">Uncharacterized protein</fullName>
    </submittedName>
</protein>
<evidence type="ECO:0000256" key="1">
    <source>
        <dbReference type="SAM" id="SignalP"/>
    </source>
</evidence>
<dbReference type="Gene3D" id="3.30.465.10">
    <property type="match status" value="1"/>
</dbReference>
<dbReference type="SUPFAM" id="SSF56176">
    <property type="entry name" value="FAD-binding/transporter-associated domain-like"/>
    <property type="match status" value="1"/>
</dbReference>
<keyword evidence="1" id="KW-0732">Signal</keyword>
<name>A0A6A4GR65_9AGAR</name>
<proteinExistence type="predicted"/>
<dbReference type="InterPro" id="IPR016169">
    <property type="entry name" value="FAD-bd_PCMH_sub2"/>
</dbReference>
<feature type="chain" id="PRO_5025389455" evidence="1">
    <location>
        <begin position="23"/>
        <end position="194"/>
    </location>
</feature>
<keyword evidence="3" id="KW-1185">Reference proteome</keyword>
<evidence type="ECO:0000313" key="3">
    <source>
        <dbReference type="Proteomes" id="UP000799118"/>
    </source>
</evidence>
<dbReference type="OrthoDB" id="9983560at2759"/>
<evidence type="ECO:0000313" key="2">
    <source>
        <dbReference type="EMBL" id="KAE9388272.1"/>
    </source>
</evidence>
<dbReference type="Proteomes" id="UP000799118">
    <property type="component" value="Unassembled WGS sequence"/>
</dbReference>
<dbReference type="EMBL" id="ML769752">
    <property type="protein sequence ID" value="KAE9388272.1"/>
    <property type="molecule type" value="Genomic_DNA"/>
</dbReference>
<sequence length="194" mass="20818">MRAQPSACFAYAILTFLFVHQPEFVPEGCSAGVQYQDAYAFADSHNITLMGVKGLFKFFDDKNVSTGSKPNLKNTNSGLSLSFSLQLQFKVDLFFALRGGRGTFGVVMESTVLTFPQLTLQVVLVSFSSTNGTALTCGLLVTVVTNGIQRAEQGWGGVATSNVALNINPKMEVIEAVESMSSLIESGEKLKGLV</sequence>
<reference evidence="2" key="1">
    <citation type="journal article" date="2019" name="Environ. Microbiol.">
        <title>Fungal ecological strategies reflected in gene transcription - a case study of two litter decomposers.</title>
        <authorList>
            <person name="Barbi F."/>
            <person name="Kohler A."/>
            <person name="Barry K."/>
            <person name="Baskaran P."/>
            <person name="Daum C."/>
            <person name="Fauchery L."/>
            <person name="Ihrmark K."/>
            <person name="Kuo A."/>
            <person name="LaButti K."/>
            <person name="Lipzen A."/>
            <person name="Morin E."/>
            <person name="Grigoriev I.V."/>
            <person name="Henrissat B."/>
            <person name="Lindahl B."/>
            <person name="Martin F."/>
        </authorList>
    </citation>
    <scope>NUCLEOTIDE SEQUENCE</scope>
    <source>
        <strain evidence="2">JB14</strain>
    </source>
</reference>